<keyword evidence="3" id="KW-0813">Transport</keyword>
<name>A0ABR3EQL9_9AGAR</name>
<dbReference type="Proteomes" id="UP001465976">
    <property type="component" value="Unassembled WGS sequence"/>
</dbReference>
<feature type="transmembrane region" description="Helical" evidence="7">
    <location>
        <begin position="83"/>
        <end position="105"/>
    </location>
</feature>
<gene>
    <name evidence="8" type="ORF">V5O48_016837</name>
</gene>
<evidence type="ECO:0000256" key="4">
    <source>
        <dbReference type="ARBA" id="ARBA00022692"/>
    </source>
</evidence>
<evidence type="ECO:0000256" key="6">
    <source>
        <dbReference type="ARBA" id="ARBA00023136"/>
    </source>
</evidence>
<evidence type="ECO:0000256" key="5">
    <source>
        <dbReference type="ARBA" id="ARBA00022989"/>
    </source>
</evidence>
<dbReference type="Gene3D" id="1.20.1250.20">
    <property type="entry name" value="MFS general substrate transporter like domains"/>
    <property type="match status" value="1"/>
</dbReference>
<feature type="transmembrane region" description="Helical" evidence="7">
    <location>
        <begin position="185"/>
        <end position="209"/>
    </location>
</feature>
<accession>A0ABR3EQL9</accession>
<evidence type="ECO:0008006" key="10">
    <source>
        <dbReference type="Google" id="ProtNLM"/>
    </source>
</evidence>
<keyword evidence="6 7" id="KW-0472">Membrane</keyword>
<evidence type="ECO:0000256" key="3">
    <source>
        <dbReference type="ARBA" id="ARBA00022448"/>
    </source>
</evidence>
<dbReference type="SUPFAM" id="SSF103473">
    <property type="entry name" value="MFS general substrate transporter"/>
    <property type="match status" value="1"/>
</dbReference>
<keyword evidence="4 7" id="KW-0812">Transmembrane</keyword>
<evidence type="ECO:0000256" key="7">
    <source>
        <dbReference type="SAM" id="Phobius"/>
    </source>
</evidence>
<feature type="transmembrane region" description="Helical" evidence="7">
    <location>
        <begin position="221"/>
        <end position="237"/>
    </location>
</feature>
<evidence type="ECO:0000256" key="1">
    <source>
        <dbReference type="ARBA" id="ARBA00004127"/>
    </source>
</evidence>
<proteinExistence type="inferred from homology"/>
<feature type="transmembrane region" description="Helical" evidence="7">
    <location>
        <begin position="15"/>
        <end position="35"/>
    </location>
</feature>
<evidence type="ECO:0000313" key="8">
    <source>
        <dbReference type="EMBL" id="KAL0565193.1"/>
    </source>
</evidence>
<dbReference type="InterPro" id="IPR051788">
    <property type="entry name" value="MFS_Transporter"/>
</dbReference>
<evidence type="ECO:0000256" key="2">
    <source>
        <dbReference type="ARBA" id="ARBA00008335"/>
    </source>
</evidence>
<feature type="transmembrane region" description="Helical" evidence="7">
    <location>
        <begin position="243"/>
        <end position="261"/>
    </location>
</feature>
<dbReference type="InterPro" id="IPR036259">
    <property type="entry name" value="MFS_trans_sf"/>
</dbReference>
<feature type="transmembrane region" description="Helical" evidence="7">
    <location>
        <begin position="151"/>
        <end position="173"/>
    </location>
</feature>
<evidence type="ECO:0000313" key="9">
    <source>
        <dbReference type="Proteomes" id="UP001465976"/>
    </source>
</evidence>
<dbReference type="PANTHER" id="PTHR23514">
    <property type="entry name" value="BYPASS OF STOP CODON PROTEIN 6"/>
    <property type="match status" value="1"/>
</dbReference>
<dbReference type="Pfam" id="PF07690">
    <property type="entry name" value="MFS_1"/>
    <property type="match status" value="1"/>
</dbReference>
<comment type="similarity">
    <text evidence="2">Belongs to the major facilitator superfamily.</text>
</comment>
<keyword evidence="9" id="KW-1185">Reference proteome</keyword>
<keyword evidence="5 7" id="KW-1133">Transmembrane helix</keyword>
<dbReference type="PANTHER" id="PTHR23514:SF3">
    <property type="entry name" value="BYPASS OF STOP CODON PROTEIN 6"/>
    <property type="match status" value="1"/>
</dbReference>
<comment type="subcellular location">
    <subcellularLocation>
        <location evidence="1">Endomembrane system</location>
        <topology evidence="1">Multi-pass membrane protein</topology>
    </subcellularLocation>
</comment>
<sequence length="331" mass="35587">MRSLLQVVAYAIQSVAPPFPVFVVAYAISGAGIALQEAQASGFIATLTTRTEAKMGVIHACFGLGAFLAPLLATRFAQLNREWSFFFVISLGFAVVNTLLLTTVFRLRSRDRCLAEIGEPVDATCCPVGDKGHDDLQSHGSFARIFENRNVHLMAAFLFVYVGVEATIGGWMVTFMERERLDDPYAGYAGYVSSGFFGGLALGTIALLWFNSLVGERYAPLMYAVLALGLEIIVWLVPSFIGGAVAVSIIGFLLGPIYPITMNHAGRTLSRGILSGCLGWIAGFGQAGSAVFPFMTGVLAGKFGIDSLQPLLISMIIFMMALWIVINVASR</sequence>
<reference evidence="8 9" key="1">
    <citation type="submission" date="2024-02" db="EMBL/GenBank/DDBJ databases">
        <title>A draft genome for the cacao thread blight pathogen Marasmius crinis-equi.</title>
        <authorList>
            <person name="Cohen S.P."/>
            <person name="Baruah I.K."/>
            <person name="Amoako-Attah I."/>
            <person name="Bukari Y."/>
            <person name="Meinhardt L.W."/>
            <person name="Bailey B.A."/>
        </authorList>
    </citation>
    <scope>NUCLEOTIDE SEQUENCE [LARGE SCALE GENOMIC DNA]</scope>
    <source>
        <strain evidence="8 9">GH-76</strain>
    </source>
</reference>
<feature type="transmembrane region" description="Helical" evidence="7">
    <location>
        <begin position="56"/>
        <end position="77"/>
    </location>
</feature>
<dbReference type="EMBL" id="JBAHYK010002376">
    <property type="protein sequence ID" value="KAL0565193.1"/>
    <property type="molecule type" value="Genomic_DNA"/>
</dbReference>
<protein>
    <recommendedName>
        <fullName evidence="10">Major facilitator superfamily (MFS) profile domain-containing protein</fullName>
    </recommendedName>
</protein>
<feature type="transmembrane region" description="Helical" evidence="7">
    <location>
        <begin position="273"/>
        <end position="295"/>
    </location>
</feature>
<feature type="transmembrane region" description="Helical" evidence="7">
    <location>
        <begin position="307"/>
        <end position="329"/>
    </location>
</feature>
<dbReference type="InterPro" id="IPR011701">
    <property type="entry name" value="MFS"/>
</dbReference>
<organism evidence="8 9">
    <name type="scientific">Marasmius crinis-equi</name>
    <dbReference type="NCBI Taxonomy" id="585013"/>
    <lineage>
        <taxon>Eukaryota</taxon>
        <taxon>Fungi</taxon>
        <taxon>Dikarya</taxon>
        <taxon>Basidiomycota</taxon>
        <taxon>Agaricomycotina</taxon>
        <taxon>Agaricomycetes</taxon>
        <taxon>Agaricomycetidae</taxon>
        <taxon>Agaricales</taxon>
        <taxon>Marasmiineae</taxon>
        <taxon>Marasmiaceae</taxon>
        <taxon>Marasmius</taxon>
    </lineage>
</organism>
<comment type="caution">
    <text evidence="8">The sequence shown here is derived from an EMBL/GenBank/DDBJ whole genome shotgun (WGS) entry which is preliminary data.</text>
</comment>